<dbReference type="EMBL" id="JACRSZ010000023">
    <property type="protein sequence ID" value="MBC8574503.1"/>
    <property type="molecule type" value="Genomic_DNA"/>
</dbReference>
<feature type="transmembrane region" description="Helical" evidence="1">
    <location>
        <begin position="7"/>
        <end position="26"/>
    </location>
</feature>
<evidence type="ECO:0000313" key="2">
    <source>
        <dbReference type="EMBL" id="MBC8574503.1"/>
    </source>
</evidence>
<sequence length="182" mass="21454">MRNYRKIIVWGIMLAGFLAGILFVNLSGDTYLEKNSFWLRRLSEITRKNEWKMNRYLYFLIKRRGMLYILLAVLGQALGGQVWLVIYGAWFCFAEGIFLTSSYIQYSITGIWAAVFAQMPYMLCYGIVYISLMKKYVVQTGKREKYGYLKDWILYLPVMATGIISECYITPWLIRLALKWFS</sequence>
<keyword evidence="3" id="KW-1185">Reference proteome</keyword>
<gene>
    <name evidence="2" type="ORF">H8716_15740</name>
</gene>
<organism evidence="2 3">
    <name type="scientific">Jingyaoa shaoxingensis</name>
    <dbReference type="NCBI Taxonomy" id="2763671"/>
    <lineage>
        <taxon>Bacteria</taxon>
        <taxon>Bacillati</taxon>
        <taxon>Bacillota</taxon>
        <taxon>Clostridia</taxon>
        <taxon>Lachnospirales</taxon>
        <taxon>Lachnospiraceae</taxon>
        <taxon>Jingyaoa</taxon>
    </lineage>
</organism>
<proteinExistence type="predicted"/>
<keyword evidence="1" id="KW-1133">Transmembrane helix</keyword>
<dbReference type="RefSeq" id="WP_249309960.1">
    <property type="nucleotide sequence ID" value="NZ_JACRSZ010000023.1"/>
</dbReference>
<feature type="transmembrane region" description="Helical" evidence="1">
    <location>
        <begin position="152"/>
        <end position="174"/>
    </location>
</feature>
<feature type="transmembrane region" description="Helical" evidence="1">
    <location>
        <begin position="110"/>
        <end position="132"/>
    </location>
</feature>
<evidence type="ECO:0000256" key="1">
    <source>
        <dbReference type="SAM" id="Phobius"/>
    </source>
</evidence>
<keyword evidence="1" id="KW-0812">Transmembrane</keyword>
<name>A0ABR7NDN4_9FIRM</name>
<evidence type="ECO:0008006" key="4">
    <source>
        <dbReference type="Google" id="ProtNLM"/>
    </source>
</evidence>
<protein>
    <recommendedName>
        <fullName evidence="4">Stage II sporulation protein M</fullName>
    </recommendedName>
</protein>
<comment type="caution">
    <text evidence="2">The sequence shown here is derived from an EMBL/GenBank/DDBJ whole genome shotgun (WGS) entry which is preliminary data.</text>
</comment>
<reference evidence="2 3" key="1">
    <citation type="submission" date="2020-08" db="EMBL/GenBank/DDBJ databases">
        <title>Genome public.</title>
        <authorList>
            <person name="Liu C."/>
            <person name="Sun Q."/>
        </authorList>
    </citation>
    <scope>NUCLEOTIDE SEQUENCE [LARGE SCALE GENOMIC DNA]</scope>
    <source>
        <strain evidence="2 3">NSJ-46</strain>
    </source>
</reference>
<accession>A0ABR7NDN4</accession>
<dbReference type="Proteomes" id="UP000657421">
    <property type="component" value="Unassembled WGS sequence"/>
</dbReference>
<keyword evidence="1" id="KW-0472">Membrane</keyword>
<evidence type="ECO:0000313" key="3">
    <source>
        <dbReference type="Proteomes" id="UP000657421"/>
    </source>
</evidence>